<sequence>MSGIEVTKKVSHLGTWHEDVLTDEILKTIATSVSSSKGKRRKIKLSKAGLKVISSRFFQENKVETYPISDITTVTKNPDSTSCVMFVLPDPKKKYRIMAFRCASDADSHLITSIFAQIKRDVHSSNVELKQRDNGNWTLSQRSAHNASRHMAEIFPQRSQPNGAVIVKTNGDVPHVPVLDRSKSNTPSEVHNGTTYIKRTVVHQNSNSSSNSSNNNNNNKVVVSKKTKVVKDEDDDYVIETEVSPFPYTPQPRPAQSVEIFKEELEDLSQEVRELKARLSYDHHDGRRVSATYIEPNVVYQQHPGHVILPSRPVVYSGSPHESAHAPHHVIYKAPPKTYEGRVVSSAGYYTNPWASHRRFVGEFAPPTRITGRKPSIVGSEHGSLHMRYETESVLSKSSRRSRSLSNFSVSTTVPRTIENTYGRHPVVIRRPSGQVIVSSGRPRPHTYHDVAL</sequence>
<evidence type="ECO:0000313" key="2">
    <source>
        <dbReference type="Proteomes" id="UP001497497"/>
    </source>
</evidence>
<keyword evidence="2" id="KW-1185">Reference proteome</keyword>
<proteinExistence type="predicted"/>
<comment type="caution">
    <text evidence="1">The sequence shown here is derived from an EMBL/GenBank/DDBJ whole genome shotgun (WGS) entry which is preliminary data.</text>
</comment>
<dbReference type="Proteomes" id="UP001497497">
    <property type="component" value="Unassembled WGS sequence"/>
</dbReference>
<reference evidence="1 2" key="1">
    <citation type="submission" date="2024-04" db="EMBL/GenBank/DDBJ databases">
        <authorList>
            <consortium name="Genoscope - CEA"/>
            <person name="William W."/>
        </authorList>
    </citation>
    <scope>NUCLEOTIDE SEQUENCE [LARGE SCALE GENOMIC DNA]</scope>
</reference>
<name>A0AAV2ICE2_LYMST</name>
<dbReference type="EMBL" id="CAXITT010000585">
    <property type="protein sequence ID" value="CAL1543940.1"/>
    <property type="molecule type" value="Genomic_DNA"/>
</dbReference>
<evidence type="ECO:0000313" key="1">
    <source>
        <dbReference type="EMBL" id="CAL1543940.1"/>
    </source>
</evidence>
<organism evidence="1 2">
    <name type="scientific">Lymnaea stagnalis</name>
    <name type="common">Great pond snail</name>
    <name type="synonym">Helix stagnalis</name>
    <dbReference type="NCBI Taxonomy" id="6523"/>
    <lineage>
        <taxon>Eukaryota</taxon>
        <taxon>Metazoa</taxon>
        <taxon>Spiralia</taxon>
        <taxon>Lophotrochozoa</taxon>
        <taxon>Mollusca</taxon>
        <taxon>Gastropoda</taxon>
        <taxon>Heterobranchia</taxon>
        <taxon>Euthyneura</taxon>
        <taxon>Panpulmonata</taxon>
        <taxon>Hygrophila</taxon>
        <taxon>Lymnaeoidea</taxon>
        <taxon>Lymnaeidae</taxon>
        <taxon>Lymnaea</taxon>
    </lineage>
</organism>
<dbReference type="CDD" id="cd00934">
    <property type="entry name" value="PTB"/>
    <property type="match status" value="1"/>
</dbReference>
<protein>
    <submittedName>
        <fullName evidence="1">Uncharacterized protein</fullName>
    </submittedName>
</protein>
<gene>
    <name evidence="1" type="ORF">GSLYS_00017453001</name>
</gene>
<dbReference type="AlphaFoldDB" id="A0AAV2ICE2"/>
<accession>A0AAV2ICE2</accession>